<sequence length="285" mass="29315">MMSNTAFNLLAILAVAGSAFAAPLSERSDPNEPLVKVHALPDHSTSGQNGVVMASVGSTNAHVVQTPGNDENILHVQVRPDGTDKPLDAYVNVPSSPLGGKIPQGGVAKSFSHTGDAVAGALQGTDAEDVQDAYKVIDADPLAQAYVGGPYLKAGQKRSSPVQDASGKVILDTEKLVGKPKILNNGGGAAGSLLKTNLKPGALLDTGGAIKSDTGIIRTGLIKTNLVGRDKLRTSASTKATVNPEKAPFKQGNSVGNIKLGDTALAKSWWARISAAMALSRRLIT</sequence>
<protein>
    <submittedName>
        <fullName evidence="2">Uncharacterized protein</fullName>
    </submittedName>
</protein>
<dbReference type="EMBL" id="NBSH01000015">
    <property type="protein sequence ID" value="ORX34161.1"/>
    <property type="molecule type" value="Genomic_DNA"/>
</dbReference>
<dbReference type="InParanoid" id="A0A1Y1U7Z4"/>
<comment type="caution">
    <text evidence="2">The sequence shown here is derived from an EMBL/GenBank/DDBJ whole genome shotgun (WGS) entry which is preliminary data.</text>
</comment>
<dbReference type="RefSeq" id="XP_021868439.1">
    <property type="nucleotide sequence ID" value="XM_022012077.1"/>
</dbReference>
<evidence type="ECO:0000256" key="1">
    <source>
        <dbReference type="SAM" id="SignalP"/>
    </source>
</evidence>
<dbReference type="AlphaFoldDB" id="A0A1Y1U7Z4"/>
<evidence type="ECO:0000313" key="3">
    <source>
        <dbReference type="Proteomes" id="UP000193218"/>
    </source>
</evidence>
<reference evidence="2 3" key="1">
    <citation type="submission" date="2017-03" db="EMBL/GenBank/DDBJ databases">
        <title>Widespread Adenine N6-methylation of Active Genes in Fungi.</title>
        <authorList>
            <consortium name="DOE Joint Genome Institute"/>
            <person name="Mondo S.J."/>
            <person name="Dannebaum R.O."/>
            <person name="Kuo R.C."/>
            <person name="Louie K.B."/>
            <person name="Bewick A.J."/>
            <person name="Labutti K."/>
            <person name="Haridas S."/>
            <person name="Kuo A."/>
            <person name="Salamov A."/>
            <person name="Ahrendt S.R."/>
            <person name="Lau R."/>
            <person name="Bowen B.P."/>
            <person name="Lipzen A."/>
            <person name="Sullivan W."/>
            <person name="Andreopoulos W.B."/>
            <person name="Clum A."/>
            <person name="Lindquist E."/>
            <person name="Daum C."/>
            <person name="Northen T.R."/>
            <person name="Ramamoorthy G."/>
            <person name="Schmitz R.J."/>
            <person name="Gryganskyi A."/>
            <person name="Culley D."/>
            <person name="Magnuson J."/>
            <person name="James T.Y."/>
            <person name="O'Malley M.A."/>
            <person name="Stajich J.E."/>
            <person name="Spatafora J.W."/>
            <person name="Visel A."/>
            <person name="Grigoriev I.V."/>
        </authorList>
    </citation>
    <scope>NUCLEOTIDE SEQUENCE [LARGE SCALE GENOMIC DNA]</scope>
    <source>
        <strain evidence="2 3">NRRL Y-17943</strain>
    </source>
</reference>
<keyword evidence="1" id="KW-0732">Signal</keyword>
<dbReference type="Proteomes" id="UP000193218">
    <property type="component" value="Unassembled WGS sequence"/>
</dbReference>
<evidence type="ECO:0000313" key="2">
    <source>
        <dbReference type="EMBL" id="ORX34161.1"/>
    </source>
</evidence>
<accession>A0A1Y1U7Z4</accession>
<feature type="chain" id="PRO_5012259938" evidence="1">
    <location>
        <begin position="22"/>
        <end position="285"/>
    </location>
</feature>
<name>A0A1Y1U7Z4_9TREE</name>
<feature type="signal peptide" evidence="1">
    <location>
        <begin position="1"/>
        <end position="21"/>
    </location>
</feature>
<gene>
    <name evidence="2" type="ORF">BD324DRAFT_167582</name>
</gene>
<proteinExistence type="predicted"/>
<keyword evidence="3" id="KW-1185">Reference proteome</keyword>
<organism evidence="2 3">
    <name type="scientific">Kockovaella imperatae</name>
    <dbReference type="NCBI Taxonomy" id="4999"/>
    <lineage>
        <taxon>Eukaryota</taxon>
        <taxon>Fungi</taxon>
        <taxon>Dikarya</taxon>
        <taxon>Basidiomycota</taxon>
        <taxon>Agaricomycotina</taxon>
        <taxon>Tremellomycetes</taxon>
        <taxon>Tremellales</taxon>
        <taxon>Cuniculitremaceae</taxon>
        <taxon>Kockovaella</taxon>
    </lineage>
</organism>
<dbReference type="GeneID" id="33553885"/>